<evidence type="ECO:0000259" key="7">
    <source>
        <dbReference type="Pfam" id="PF09335"/>
    </source>
</evidence>
<gene>
    <name evidence="8" type="ORF">BN9_100450</name>
</gene>
<evidence type="ECO:0000256" key="3">
    <source>
        <dbReference type="ARBA" id="ARBA00022692"/>
    </source>
</evidence>
<keyword evidence="2" id="KW-1003">Cell membrane</keyword>
<feature type="transmembrane region" description="Helical" evidence="6">
    <location>
        <begin position="68"/>
        <end position="96"/>
    </location>
</feature>
<dbReference type="InterPro" id="IPR015414">
    <property type="entry name" value="TMEM64"/>
</dbReference>
<feature type="transmembrane region" description="Helical" evidence="6">
    <location>
        <begin position="133"/>
        <end position="155"/>
    </location>
</feature>
<dbReference type="EMBL" id="CAIX01000251">
    <property type="protein sequence ID" value="CCI10448.1"/>
    <property type="molecule type" value="Genomic_DNA"/>
</dbReference>
<sequence>MLDADDVKVSDSHLFLSESCTGTDSIAMVNHQIMFSLDKDASCVLSRKDDCGANTRSIPISRFMRRMLVVLLTAGVLIIVYLHLPIATFAGTITYWLGQHKVLGGFIILPLSLIISVPLCLPSSLLEMLAGYIFGKLIGMLISLIGKTLGSILAFTLGRYYGRDSAGRYLEANYPTFLALSQTLQGSDWKPLLMFQLSSIPNVIKCYGLAITEIAWSRFAISTFITGIPHSALWATAGAETIDIFKKRNSQSLFREWTIIIVGTLLTVAAIFLLARYTRSHLGRLNKIRMVLVAESETQVLISHTCLVSLH</sequence>
<dbReference type="OrthoDB" id="166803at2759"/>
<keyword evidence="4 6" id="KW-1133">Transmembrane helix</keyword>
<protein>
    <recommendedName>
        <fullName evidence="7">VTT domain-containing protein</fullName>
    </recommendedName>
</protein>
<dbReference type="PANTHER" id="PTHR12677:SF59">
    <property type="entry name" value="GOLGI APPARATUS MEMBRANE PROTEIN TVP38-RELATED"/>
    <property type="match status" value="1"/>
</dbReference>
<evidence type="ECO:0000256" key="4">
    <source>
        <dbReference type="ARBA" id="ARBA00022989"/>
    </source>
</evidence>
<comment type="subcellular location">
    <subcellularLocation>
        <location evidence="1">Cell membrane</location>
        <topology evidence="1">Multi-pass membrane protein</topology>
    </subcellularLocation>
</comment>
<feature type="transmembrane region" description="Helical" evidence="6">
    <location>
        <begin position="102"/>
        <end position="121"/>
    </location>
</feature>
<keyword evidence="9" id="KW-1185">Reference proteome</keyword>
<keyword evidence="5 6" id="KW-0472">Membrane</keyword>
<dbReference type="PANTHER" id="PTHR12677">
    <property type="entry name" value="GOLGI APPARATUS MEMBRANE PROTEIN TVP38-RELATED"/>
    <property type="match status" value="1"/>
</dbReference>
<comment type="caution">
    <text evidence="8">The sequence shown here is derived from an EMBL/GenBank/DDBJ whole genome shotgun (WGS) entry which is preliminary data.</text>
</comment>
<feature type="domain" description="VTT" evidence="7">
    <location>
        <begin position="121"/>
        <end position="239"/>
    </location>
</feature>
<reference evidence="8 9" key="1">
    <citation type="submission" date="2012-05" db="EMBL/GenBank/DDBJ databases">
        <title>Recombination and specialization in a pathogen metapopulation.</title>
        <authorList>
            <person name="Gardiner A."/>
            <person name="Kemen E."/>
            <person name="Schultz-Larsen T."/>
            <person name="MacLean D."/>
            <person name="Van Oosterhout C."/>
            <person name="Jones J.D.G."/>
        </authorList>
    </citation>
    <scope>NUCLEOTIDE SEQUENCE [LARGE SCALE GENOMIC DNA]</scope>
    <source>
        <strain evidence="8 9">Ac Nc2</strain>
    </source>
</reference>
<feature type="transmembrane region" description="Helical" evidence="6">
    <location>
        <begin position="257"/>
        <end position="277"/>
    </location>
</feature>
<organism evidence="8 9">
    <name type="scientific">Albugo candida</name>
    <dbReference type="NCBI Taxonomy" id="65357"/>
    <lineage>
        <taxon>Eukaryota</taxon>
        <taxon>Sar</taxon>
        <taxon>Stramenopiles</taxon>
        <taxon>Oomycota</taxon>
        <taxon>Peronosporomycetes</taxon>
        <taxon>Albuginales</taxon>
        <taxon>Albuginaceae</taxon>
        <taxon>Albugo</taxon>
    </lineage>
</organism>
<keyword evidence="3 6" id="KW-0812">Transmembrane</keyword>
<proteinExistence type="predicted"/>
<dbReference type="Pfam" id="PF09335">
    <property type="entry name" value="VTT_dom"/>
    <property type="match status" value="1"/>
</dbReference>
<accession>A0A024FTK5</accession>
<name>A0A024FTK5_9STRA</name>
<evidence type="ECO:0000256" key="2">
    <source>
        <dbReference type="ARBA" id="ARBA00022475"/>
    </source>
</evidence>
<dbReference type="InParanoid" id="A0A024FTK5"/>
<dbReference type="GO" id="GO:0005886">
    <property type="term" value="C:plasma membrane"/>
    <property type="evidence" value="ECO:0007669"/>
    <property type="project" value="UniProtKB-SubCell"/>
</dbReference>
<evidence type="ECO:0000313" key="9">
    <source>
        <dbReference type="Proteomes" id="UP000053237"/>
    </source>
</evidence>
<dbReference type="Proteomes" id="UP000053237">
    <property type="component" value="Unassembled WGS sequence"/>
</dbReference>
<dbReference type="AlphaFoldDB" id="A0A024FTK5"/>
<dbReference type="InterPro" id="IPR032816">
    <property type="entry name" value="VTT_dom"/>
</dbReference>
<evidence type="ECO:0000256" key="1">
    <source>
        <dbReference type="ARBA" id="ARBA00004651"/>
    </source>
</evidence>
<dbReference type="STRING" id="65357.A0A024FTK5"/>
<evidence type="ECO:0000256" key="6">
    <source>
        <dbReference type="SAM" id="Phobius"/>
    </source>
</evidence>
<evidence type="ECO:0000256" key="5">
    <source>
        <dbReference type="ARBA" id="ARBA00023136"/>
    </source>
</evidence>
<evidence type="ECO:0000313" key="8">
    <source>
        <dbReference type="EMBL" id="CCI10448.1"/>
    </source>
</evidence>